<dbReference type="PANTHER" id="PTHR43330">
    <property type="entry name" value="METHIONINE AMINOPEPTIDASE"/>
    <property type="match status" value="1"/>
</dbReference>
<keyword evidence="3 6" id="KW-0645">Protease</keyword>
<organism evidence="8 9">
    <name type="scientific">Bacteriovorax stolpii</name>
    <name type="common">Bdellovibrio stolpii</name>
    <dbReference type="NCBI Taxonomy" id="960"/>
    <lineage>
        <taxon>Bacteria</taxon>
        <taxon>Pseudomonadati</taxon>
        <taxon>Bdellovibrionota</taxon>
        <taxon>Bacteriovoracia</taxon>
        <taxon>Bacteriovoracales</taxon>
        <taxon>Bacteriovoracaceae</taxon>
        <taxon>Bacteriovorax</taxon>
    </lineage>
</organism>
<reference evidence="8 9" key="1">
    <citation type="submission" date="2018-01" db="EMBL/GenBank/DDBJ databases">
        <title>Complete genome sequence of Bacteriovorax stolpii DSM12778.</title>
        <authorList>
            <person name="Tang B."/>
            <person name="Chang J."/>
        </authorList>
    </citation>
    <scope>NUCLEOTIDE SEQUENCE [LARGE SCALE GENOMIC DNA]</scope>
    <source>
        <strain evidence="8 9">DSM 12778</strain>
    </source>
</reference>
<keyword evidence="4 6" id="KW-0479">Metal-binding</keyword>
<feature type="binding site" evidence="6">
    <location>
        <position position="174"/>
    </location>
    <ligand>
        <name>substrate</name>
    </ligand>
</feature>
<feature type="binding site" evidence="6">
    <location>
        <position position="167"/>
    </location>
    <ligand>
        <name>a divalent metal cation</name>
        <dbReference type="ChEBI" id="CHEBI:60240"/>
        <label>2</label>
        <note>catalytic</note>
    </ligand>
</feature>
<keyword evidence="9" id="KW-1185">Reference proteome</keyword>
<comment type="function">
    <text evidence="1 6">Removes the N-terminal methionine from nascent proteins. The N-terminal methionine is often cleaved when the second residue in the primary sequence is small and uncharged (Met-Ala-, Cys, Gly, Pro, Ser, Thr, or Val). Requires deformylation of the N(alpha)-formylated initiator methionine before it can be hydrolyzed.</text>
</comment>
<accession>A0A2K9NRU5</accession>
<dbReference type="Proteomes" id="UP000235584">
    <property type="component" value="Chromosome"/>
</dbReference>
<dbReference type="InterPro" id="IPR002467">
    <property type="entry name" value="Pept_M24A_MAP1"/>
</dbReference>
<dbReference type="HAMAP" id="MF_01974">
    <property type="entry name" value="MetAP_1"/>
    <property type="match status" value="1"/>
</dbReference>
<proteinExistence type="inferred from homology"/>
<dbReference type="GO" id="GO:0006508">
    <property type="term" value="P:proteolysis"/>
    <property type="evidence" value="ECO:0007669"/>
    <property type="project" value="UniProtKB-KW"/>
</dbReference>
<gene>
    <name evidence="6 8" type="primary">map</name>
    <name evidence="8" type="ORF">C0V70_09040</name>
</gene>
<dbReference type="InterPro" id="IPR036005">
    <property type="entry name" value="Creatinase/aminopeptidase-like"/>
</dbReference>
<evidence type="ECO:0000256" key="6">
    <source>
        <dbReference type="HAMAP-Rule" id="MF_01974"/>
    </source>
</evidence>
<dbReference type="SUPFAM" id="SSF55920">
    <property type="entry name" value="Creatinase/aminopeptidase"/>
    <property type="match status" value="1"/>
</dbReference>
<keyword evidence="2 6" id="KW-0031">Aminopeptidase</keyword>
<dbReference type="RefSeq" id="WP_102243537.1">
    <property type="nucleotide sequence ID" value="NZ_CP025704.1"/>
</dbReference>
<name>A0A2K9NRU5_BACTC</name>
<dbReference type="NCBIfam" id="TIGR00500">
    <property type="entry name" value="met_pdase_I"/>
    <property type="match status" value="1"/>
</dbReference>
<dbReference type="InterPro" id="IPR000994">
    <property type="entry name" value="Pept_M24"/>
</dbReference>
<comment type="catalytic activity">
    <reaction evidence="6 7">
        <text>Release of N-terminal amino acids, preferentially methionine, from peptides and arylamides.</text>
        <dbReference type="EC" id="3.4.11.18"/>
    </reaction>
</comment>
<evidence type="ECO:0000256" key="3">
    <source>
        <dbReference type="ARBA" id="ARBA00022670"/>
    </source>
</evidence>
<evidence type="ECO:0000256" key="5">
    <source>
        <dbReference type="ARBA" id="ARBA00022801"/>
    </source>
</evidence>
<dbReference type="EC" id="3.4.11.18" evidence="6 7"/>
<dbReference type="PRINTS" id="PR00599">
    <property type="entry name" value="MAPEPTIDASE"/>
</dbReference>
<evidence type="ECO:0000256" key="1">
    <source>
        <dbReference type="ARBA" id="ARBA00002521"/>
    </source>
</evidence>
<dbReference type="GO" id="GO:0046872">
    <property type="term" value="F:metal ion binding"/>
    <property type="evidence" value="ECO:0007669"/>
    <property type="project" value="UniProtKB-UniRule"/>
</dbReference>
<feature type="binding site" evidence="6">
    <location>
        <position position="104"/>
    </location>
    <ligand>
        <name>a divalent metal cation</name>
        <dbReference type="ChEBI" id="CHEBI:60240"/>
        <label>1</label>
    </ligand>
</feature>
<comment type="similarity">
    <text evidence="6">Belongs to the peptidase M24A family. Methionine aminopeptidase type 1 subfamily.</text>
</comment>
<dbReference type="CDD" id="cd01086">
    <property type="entry name" value="MetAP1"/>
    <property type="match status" value="1"/>
</dbReference>
<keyword evidence="5 6" id="KW-0378">Hydrolase</keyword>
<evidence type="ECO:0000313" key="9">
    <source>
        <dbReference type="Proteomes" id="UP000235584"/>
    </source>
</evidence>
<feature type="binding site" evidence="6">
    <location>
        <position position="93"/>
    </location>
    <ligand>
        <name>a divalent metal cation</name>
        <dbReference type="ChEBI" id="CHEBI:60240"/>
        <label>1</label>
    </ligand>
</feature>
<feature type="binding site" evidence="6">
    <location>
        <position position="104"/>
    </location>
    <ligand>
        <name>a divalent metal cation</name>
        <dbReference type="ChEBI" id="CHEBI:60240"/>
        <label>2</label>
        <note>catalytic</note>
    </ligand>
</feature>
<dbReference type="GO" id="GO:0070006">
    <property type="term" value="F:metalloaminopeptidase activity"/>
    <property type="evidence" value="ECO:0007669"/>
    <property type="project" value="UniProtKB-UniRule"/>
</dbReference>
<evidence type="ECO:0000256" key="7">
    <source>
        <dbReference type="RuleBase" id="RU003653"/>
    </source>
</evidence>
<dbReference type="Gene3D" id="3.90.230.10">
    <property type="entry name" value="Creatinase/methionine aminopeptidase superfamily"/>
    <property type="match status" value="1"/>
</dbReference>
<evidence type="ECO:0000313" key="8">
    <source>
        <dbReference type="EMBL" id="AUN98246.1"/>
    </source>
</evidence>
<evidence type="ECO:0000256" key="4">
    <source>
        <dbReference type="ARBA" id="ARBA00022723"/>
    </source>
</evidence>
<feature type="binding site" evidence="6">
    <location>
        <position position="201"/>
    </location>
    <ligand>
        <name>a divalent metal cation</name>
        <dbReference type="ChEBI" id="CHEBI:60240"/>
        <label>2</label>
        <note>catalytic</note>
    </ligand>
</feature>
<dbReference type="KEGG" id="bsto:C0V70_09040"/>
<feature type="binding site" evidence="6">
    <location>
        <position position="232"/>
    </location>
    <ligand>
        <name>a divalent metal cation</name>
        <dbReference type="ChEBI" id="CHEBI:60240"/>
        <label>2</label>
        <note>catalytic</note>
    </ligand>
</feature>
<sequence>MTIETKEDIEKLKVIGKIVADALKLMMSEAKVGMTTKELDDIGAKYLVDHGANSAPLITYKFPGATCISVNEEIAHGIPGERALKDGDIINIDVSAEKDGYFADTGGSFVLGQSTADQKRVMKATREALNAAMEVARAGAPLNLIGKAIEKVARKHKLKIIENLGSHGVGRALHEEPGFIASYYDPDDHRTLHEGQVITIEPFLSTKSNWVEESNDGWTLYCEEGNIAAQYEHTMIITKHRPLIVTA</sequence>
<feature type="binding site" evidence="6">
    <location>
        <position position="232"/>
    </location>
    <ligand>
        <name>a divalent metal cation</name>
        <dbReference type="ChEBI" id="CHEBI:60240"/>
        <label>1</label>
    </ligand>
</feature>
<dbReference type="EMBL" id="CP025704">
    <property type="protein sequence ID" value="AUN98246.1"/>
    <property type="molecule type" value="Genomic_DNA"/>
</dbReference>
<comment type="cofactor">
    <cofactor evidence="6">
        <name>Co(2+)</name>
        <dbReference type="ChEBI" id="CHEBI:48828"/>
    </cofactor>
    <cofactor evidence="6">
        <name>Zn(2+)</name>
        <dbReference type="ChEBI" id="CHEBI:29105"/>
    </cofactor>
    <cofactor evidence="6">
        <name>Mn(2+)</name>
        <dbReference type="ChEBI" id="CHEBI:29035"/>
    </cofactor>
    <cofactor evidence="6">
        <name>Fe(2+)</name>
        <dbReference type="ChEBI" id="CHEBI:29033"/>
    </cofactor>
    <text evidence="6">Binds 2 divalent metal cations per subunit. Has a high-affinity and a low affinity metal-binding site. The true nature of the physiological cofactor is under debate. The enzyme is active with cobalt, zinc, manganese or divalent iron ions. Most likely, methionine aminopeptidases function as mononuclear Fe(2+)-metalloproteases under physiological conditions, and the catalytically relevant metal-binding site has been assigned to the histidine-containing high-affinity site.</text>
</comment>
<dbReference type="GO" id="GO:0004239">
    <property type="term" value="F:initiator methionyl aminopeptidase activity"/>
    <property type="evidence" value="ECO:0007669"/>
    <property type="project" value="UniProtKB-UniRule"/>
</dbReference>
<comment type="subunit">
    <text evidence="6">Monomer.</text>
</comment>
<evidence type="ECO:0000256" key="2">
    <source>
        <dbReference type="ARBA" id="ARBA00022438"/>
    </source>
</evidence>
<feature type="binding site" evidence="6">
    <location>
        <position position="76"/>
    </location>
    <ligand>
        <name>substrate</name>
    </ligand>
</feature>
<protein>
    <recommendedName>
        <fullName evidence="6 7">Methionine aminopeptidase</fullName>
        <shortName evidence="6">MAP</shortName>
        <shortName evidence="6">MetAP</shortName>
        <ecNumber evidence="6 7">3.4.11.18</ecNumber>
    </recommendedName>
    <alternativeName>
        <fullName evidence="6">Peptidase M</fullName>
    </alternativeName>
</protein>
<dbReference type="Pfam" id="PF00557">
    <property type="entry name" value="Peptidase_M24"/>
    <property type="match status" value="1"/>
</dbReference>
<dbReference type="AlphaFoldDB" id="A0A2K9NRU5"/>
<dbReference type="PANTHER" id="PTHR43330:SF13">
    <property type="entry name" value="METHIONINE AMINOPEPTIDASE 2"/>
    <property type="match status" value="1"/>
</dbReference>
<dbReference type="InterPro" id="IPR001714">
    <property type="entry name" value="Pept_M24_MAP"/>
</dbReference>